<proteinExistence type="predicted"/>
<name>A0A382J040_9ZZZZ</name>
<dbReference type="PANTHER" id="PTHR42923">
    <property type="entry name" value="PROTOPORPHYRINOGEN OXIDASE"/>
    <property type="match status" value="1"/>
</dbReference>
<organism evidence="2">
    <name type="scientific">marine metagenome</name>
    <dbReference type="NCBI Taxonomy" id="408172"/>
    <lineage>
        <taxon>unclassified sequences</taxon>
        <taxon>metagenomes</taxon>
        <taxon>ecological metagenomes</taxon>
    </lineage>
</organism>
<dbReference type="EMBL" id="UINC01070822">
    <property type="protein sequence ID" value="SVC05266.1"/>
    <property type="molecule type" value="Genomic_DNA"/>
</dbReference>
<dbReference type="InterPro" id="IPR002937">
    <property type="entry name" value="Amino_oxidase"/>
</dbReference>
<feature type="non-terminal residue" evidence="2">
    <location>
        <position position="297"/>
    </location>
</feature>
<evidence type="ECO:0000259" key="1">
    <source>
        <dbReference type="Pfam" id="PF01593"/>
    </source>
</evidence>
<dbReference type="Pfam" id="PF01593">
    <property type="entry name" value="Amino_oxidase"/>
    <property type="match status" value="1"/>
</dbReference>
<dbReference type="AlphaFoldDB" id="A0A382J040"/>
<protein>
    <recommendedName>
        <fullName evidence="1">Amine oxidase domain-containing protein</fullName>
    </recommendedName>
</protein>
<dbReference type="InterPro" id="IPR050464">
    <property type="entry name" value="Zeta_carotene_desat/Oxidored"/>
</dbReference>
<dbReference type="SUPFAM" id="SSF51905">
    <property type="entry name" value="FAD/NAD(P)-binding domain"/>
    <property type="match status" value="1"/>
</dbReference>
<gene>
    <name evidence="2" type="ORF">METZ01_LOCUS258120</name>
</gene>
<dbReference type="InterPro" id="IPR036188">
    <property type="entry name" value="FAD/NAD-bd_sf"/>
</dbReference>
<accession>A0A382J040</accession>
<dbReference type="PANTHER" id="PTHR42923:SF17">
    <property type="entry name" value="AMINE OXIDASE DOMAIN-CONTAINING PROTEIN"/>
    <property type="match status" value="1"/>
</dbReference>
<evidence type="ECO:0000313" key="2">
    <source>
        <dbReference type="EMBL" id="SVC05266.1"/>
    </source>
</evidence>
<sequence length="297" mass="33872">MKIAIIGSGISGLTAAYLLNRKHDVTIFEANDYVGGHTHTHKINIGGKNYSVDTGFIVYNERTYPNFIKLLDLLNVERQLSTMGFSVKSVSQDYEYAGESLNSFFAKRSNIFRFGFLRMLYEMYYFGKKVDSIYQELNVSTTLGDYLSDEKYSSEFINYFIIPMGAAIWSTPANKVLDMPAYFFIKFFYNHGMLEVINRPNWWVIKNGSSEYIKKIIKGFEKKIYLSTQVKKVSRNAAGIEISVTGKDQALEFDSVVFAIHSDQALKILNDPTNAEKDILSSIPYQKNEVLLHTDSS</sequence>
<reference evidence="2" key="1">
    <citation type="submission" date="2018-05" db="EMBL/GenBank/DDBJ databases">
        <authorList>
            <person name="Lanie J.A."/>
            <person name="Ng W.-L."/>
            <person name="Kazmierczak K.M."/>
            <person name="Andrzejewski T.M."/>
            <person name="Davidsen T.M."/>
            <person name="Wayne K.J."/>
            <person name="Tettelin H."/>
            <person name="Glass J.I."/>
            <person name="Rusch D."/>
            <person name="Podicherti R."/>
            <person name="Tsui H.-C.T."/>
            <person name="Winkler M.E."/>
        </authorList>
    </citation>
    <scope>NUCLEOTIDE SEQUENCE</scope>
</reference>
<feature type="domain" description="Amine oxidase" evidence="1">
    <location>
        <begin position="10"/>
        <end position="274"/>
    </location>
</feature>
<dbReference type="GO" id="GO:0016491">
    <property type="term" value="F:oxidoreductase activity"/>
    <property type="evidence" value="ECO:0007669"/>
    <property type="project" value="InterPro"/>
</dbReference>
<dbReference type="Gene3D" id="3.50.50.60">
    <property type="entry name" value="FAD/NAD(P)-binding domain"/>
    <property type="match status" value="2"/>
</dbReference>